<keyword evidence="3" id="KW-0813">Transport</keyword>
<dbReference type="Proteomes" id="UP000639772">
    <property type="component" value="Unassembled WGS sequence"/>
</dbReference>
<keyword evidence="6 8" id="KW-1133">Transmembrane helix</keyword>
<accession>A0A835U6S2</accession>
<dbReference type="FunFam" id="1.20.1740.10:FF:000035">
    <property type="entry name" value="Cationic amino acid transporter 5"/>
    <property type="match status" value="1"/>
</dbReference>
<feature type="transmembrane region" description="Helical" evidence="8">
    <location>
        <begin position="531"/>
        <end position="551"/>
    </location>
</feature>
<feature type="transmembrane region" description="Helical" evidence="8">
    <location>
        <begin position="137"/>
        <end position="158"/>
    </location>
</feature>
<feature type="domain" description="Cationic amino acid transporter C-terminal" evidence="9">
    <location>
        <begin position="500"/>
        <end position="550"/>
    </location>
</feature>
<protein>
    <recommendedName>
        <fullName evidence="9">Cationic amino acid transporter C-terminal domain-containing protein</fullName>
    </recommendedName>
</protein>
<keyword evidence="4 8" id="KW-0812">Transmembrane</keyword>
<feature type="transmembrane region" description="Helical" evidence="8">
    <location>
        <begin position="500"/>
        <end position="519"/>
    </location>
</feature>
<dbReference type="OrthoDB" id="3900342at2759"/>
<dbReference type="Pfam" id="PF13520">
    <property type="entry name" value="AA_permease_2"/>
    <property type="match status" value="1"/>
</dbReference>
<dbReference type="GO" id="GO:0005313">
    <property type="term" value="F:L-glutamate transmembrane transporter activity"/>
    <property type="evidence" value="ECO:0007669"/>
    <property type="project" value="TreeGrafter"/>
</dbReference>
<keyword evidence="7 8" id="KW-0472">Membrane</keyword>
<feature type="transmembrane region" description="Helical" evidence="8">
    <location>
        <begin position="445"/>
        <end position="464"/>
    </location>
</feature>
<sequence>MAEKQSRGCLPEESFQSMGNYWRALRQTGFRLVDRITARSLVADEIREVRARSGQEMKKTLSWWDLMWFGIGGVIGAGIFVLSGQEAKESSGPAVVLSYGISGISAMFSVFCYTEFAVEIPVAGGSFAYLRVELGDFVAFVAGGNIILEYIMGCAAVARSWTSYLATLMNHKPDDLRINVSSLPRDYSQLDPLAVVLCAAICSATVLSTKAASHFNSVTTIVHIFILLFIIVTGLLYADSSNMKPFAPFGASGIFSSAAVLFFSYVGFDAVSTMAEETKNPPRDIPLGLVGAMSITTVAYCLLALTLCLMVPYSRIDPDAPFSVAFETVGLRWAKYVVSFGALKGMTTCLLVSSVGMARYLTHMARTHLVPPCLAAVNSKTGTPVNATVVMLSATALIAFFTDLPILANLLSISTLSIFMLVALAVLVRRYYVAGETTVSDRNKLILCIALILGSSAAVAGLWARGAPGWACYAVVGAVWVGSTGYLWAGMGQARRPEVWGVPAVPWLPAMSVFINIFLLGSIDGRSFVRFLIWTAFLLLYYVLFGLHASYDAAKEAARPPTAVEEGRTGSEGLN</sequence>
<evidence type="ECO:0000256" key="7">
    <source>
        <dbReference type="ARBA" id="ARBA00023136"/>
    </source>
</evidence>
<dbReference type="InterPro" id="IPR029485">
    <property type="entry name" value="CAT_C"/>
</dbReference>
<keyword evidence="5" id="KW-0029">Amino-acid transport</keyword>
<feature type="transmembrane region" description="Helical" evidence="8">
    <location>
        <begin position="61"/>
        <end position="82"/>
    </location>
</feature>
<evidence type="ECO:0000259" key="9">
    <source>
        <dbReference type="Pfam" id="PF13906"/>
    </source>
</evidence>
<evidence type="ECO:0000256" key="5">
    <source>
        <dbReference type="ARBA" id="ARBA00022970"/>
    </source>
</evidence>
<evidence type="ECO:0000256" key="2">
    <source>
        <dbReference type="ARBA" id="ARBA00008572"/>
    </source>
</evidence>
<feature type="transmembrane region" description="Helical" evidence="8">
    <location>
        <begin position="407"/>
        <end position="433"/>
    </location>
</feature>
<feature type="transmembrane region" description="Helical" evidence="8">
    <location>
        <begin position="94"/>
        <end position="116"/>
    </location>
</feature>
<evidence type="ECO:0000256" key="3">
    <source>
        <dbReference type="ARBA" id="ARBA00022448"/>
    </source>
</evidence>
<feature type="transmembrane region" description="Helical" evidence="8">
    <location>
        <begin position="215"/>
        <end position="237"/>
    </location>
</feature>
<proteinExistence type="inferred from homology"/>
<dbReference type="PANTHER" id="PTHR43243:SF100">
    <property type="entry name" value="CATIONIC AMINO ACID TRANSPORTER C-TERMINAL DOMAIN-CONTAINING PROTEIN"/>
    <property type="match status" value="1"/>
</dbReference>
<evidence type="ECO:0000256" key="1">
    <source>
        <dbReference type="ARBA" id="ARBA00004141"/>
    </source>
</evidence>
<evidence type="ECO:0000313" key="11">
    <source>
        <dbReference type="Proteomes" id="UP000639772"/>
    </source>
</evidence>
<evidence type="ECO:0000256" key="8">
    <source>
        <dbReference type="SAM" id="Phobius"/>
    </source>
</evidence>
<dbReference type="PANTHER" id="PTHR43243">
    <property type="entry name" value="INNER MEMBRANE TRANSPORTER YGJI-RELATED"/>
    <property type="match status" value="1"/>
</dbReference>
<feature type="transmembrane region" description="Helical" evidence="8">
    <location>
        <begin position="333"/>
        <end position="361"/>
    </location>
</feature>
<feature type="transmembrane region" description="Helical" evidence="8">
    <location>
        <begin position="190"/>
        <end position="208"/>
    </location>
</feature>
<comment type="similarity">
    <text evidence="2">Belongs to the amino acid-polyamine-organocation (APC) superfamily. Cationic amino acid transporter (CAT) (TC 2.A.3.3) family.</text>
</comment>
<evidence type="ECO:0000256" key="4">
    <source>
        <dbReference type="ARBA" id="ARBA00022692"/>
    </source>
</evidence>
<feature type="transmembrane region" description="Helical" evidence="8">
    <location>
        <begin position="470"/>
        <end position="488"/>
    </location>
</feature>
<name>A0A835U6S2_VANPL</name>
<feature type="transmembrane region" description="Helical" evidence="8">
    <location>
        <begin position="289"/>
        <end position="313"/>
    </location>
</feature>
<comment type="subcellular location">
    <subcellularLocation>
        <location evidence="1">Membrane</location>
        <topology evidence="1">Multi-pass membrane protein</topology>
    </subcellularLocation>
</comment>
<comment type="caution">
    <text evidence="10">The sequence shown here is derived from an EMBL/GenBank/DDBJ whole genome shotgun (WGS) entry which is preliminary data.</text>
</comment>
<gene>
    <name evidence="10" type="ORF">HPP92_026078</name>
</gene>
<reference evidence="10 11" key="1">
    <citation type="journal article" date="2020" name="Nat. Food">
        <title>A phased Vanilla planifolia genome enables genetic improvement of flavour and production.</title>
        <authorList>
            <person name="Hasing T."/>
            <person name="Tang H."/>
            <person name="Brym M."/>
            <person name="Khazi F."/>
            <person name="Huang T."/>
            <person name="Chambers A.H."/>
        </authorList>
    </citation>
    <scope>NUCLEOTIDE SEQUENCE [LARGE SCALE GENOMIC DNA]</scope>
    <source>
        <tissue evidence="10">Leaf</tissue>
    </source>
</reference>
<evidence type="ECO:0000256" key="6">
    <source>
        <dbReference type="ARBA" id="ARBA00022989"/>
    </source>
</evidence>
<evidence type="ECO:0000313" key="10">
    <source>
        <dbReference type="EMBL" id="KAG0451719.1"/>
    </source>
</evidence>
<dbReference type="GO" id="GO:0015189">
    <property type="term" value="F:L-lysine transmembrane transporter activity"/>
    <property type="evidence" value="ECO:0007669"/>
    <property type="project" value="TreeGrafter"/>
</dbReference>
<dbReference type="EMBL" id="JADCNM010000050">
    <property type="protein sequence ID" value="KAG0451719.1"/>
    <property type="molecule type" value="Genomic_DNA"/>
</dbReference>
<dbReference type="Gene3D" id="1.20.1740.10">
    <property type="entry name" value="Amino acid/polyamine transporter I"/>
    <property type="match status" value="1"/>
</dbReference>
<dbReference type="Pfam" id="PF13906">
    <property type="entry name" value="AA_permease_C"/>
    <property type="match status" value="1"/>
</dbReference>
<dbReference type="AlphaFoldDB" id="A0A835U6S2"/>
<dbReference type="InterPro" id="IPR002293">
    <property type="entry name" value="AA/rel_permease1"/>
</dbReference>
<feature type="transmembrane region" description="Helical" evidence="8">
    <location>
        <begin position="249"/>
        <end position="268"/>
    </location>
</feature>
<organism evidence="10 11">
    <name type="scientific">Vanilla planifolia</name>
    <name type="common">Vanilla</name>
    <dbReference type="NCBI Taxonomy" id="51239"/>
    <lineage>
        <taxon>Eukaryota</taxon>
        <taxon>Viridiplantae</taxon>
        <taxon>Streptophyta</taxon>
        <taxon>Embryophyta</taxon>
        <taxon>Tracheophyta</taxon>
        <taxon>Spermatophyta</taxon>
        <taxon>Magnoliopsida</taxon>
        <taxon>Liliopsida</taxon>
        <taxon>Asparagales</taxon>
        <taxon>Orchidaceae</taxon>
        <taxon>Vanilloideae</taxon>
        <taxon>Vanilleae</taxon>
        <taxon>Vanilla</taxon>
    </lineage>
</organism>
<dbReference type="GO" id="GO:0005886">
    <property type="term" value="C:plasma membrane"/>
    <property type="evidence" value="ECO:0007669"/>
    <property type="project" value="TreeGrafter"/>
</dbReference>
<feature type="transmembrane region" description="Helical" evidence="8">
    <location>
        <begin position="382"/>
        <end position="401"/>
    </location>
</feature>